<keyword evidence="2" id="KW-1185">Reference proteome</keyword>
<dbReference type="Proteomes" id="UP000053660">
    <property type="component" value="Unassembled WGS sequence"/>
</dbReference>
<protein>
    <submittedName>
        <fullName evidence="1">Uncharacterized protein</fullName>
    </submittedName>
</protein>
<dbReference type="EMBL" id="KN605512">
    <property type="protein sequence ID" value="KHJ79339.1"/>
    <property type="molecule type" value="Genomic_DNA"/>
</dbReference>
<accession>A0A0B1S318</accession>
<organism evidence="1 2">
    <name type="scientific">Oesophagostomum dentatum</name>
    <name type="common">Nodular worm</name>
    <dbReference type="NCBI Taxonomy" id="61180"/>
    <lineage>
        <taxon>Eukaryota</taxon>
        <taxon>Metazoa</taxon>
        <taxon>Ecdysozoa</taxon>
        <taxon>Nematoda</taxon>
        <taxon>Chromadorea</taxon>
        <taxon>Rhabditida</taxon>
        <taxon>Rhabditina</taxon>
        <taxon>Rhabditomorpha</taxon>
        <taxon>Strongyloidea</taxon>
        <taxon>Strongylidae</taxon>
        <taxon>Oesophagostomum</taxon>
    </lineage>
</organism>
<name>A0A0B1S318_OESDE</name>
<gene>
    <name evidence="1" type="ORF">OESDEN_21015</name>
</gene>
<dbReference type="AlphaFoldDB" id="A0A0B1S318"/>
<reference evidence="1 2" key="1">
    <citation type="submission" date="2014-03" db="EMBL/GenBank/DDBJ databases">
        <title>Draft genome of the hookworm Oesophagostomum dentatum.</title>
        <authorList>
            <person name="Mitreva M."/>
        </authorList>
    </citation>
    <scope>NUCLEOTIDE SEQUENCE [LARGE SCALE GENOMIC DNA]</scope>
    <source>
        <strain evidence="1 2">OD-Hann</strain>
    </source>
</reference>
<proteinExistence type="predicted"/>
<evidence type="ECO:0000313" key="1">
    <source>
        <dbReference type="EMBL" id="KHJ79339.1"/>
    </source>
</evidence>
<sequence>MMITSGMRLSCSWTSPTFSDTLSCYLLKRNREITEEERTDLTLQLSQSIFDESNDLVVAFFCLLTTCTLNSSFFKIHNYAISSTFCFDFLEIFFFWKIAFRQSIYACEECRYYVV</sequence>
<evidence type="ECO:0000313" key="2">
    <source>
        <dbReference type="Proteomes" id="UP000053660"/>
    </source>
</evidence>